<proteinExistence type="predicted"/>
<protein>
    <submittedName>
        <fullName evidence="1">Uncharacterized protein</fullName>
    </submittedName>
</protein>
<gene>
    <name evidence="1" type="ORF">CKY39_19720</name>
</gene>
<dbReference type="Proteomes" id="UP000217154">
    <property type="component" value="Chromosome"/>
</dbReference>
<accession>A0A250DLQ6</accession>
<reference evidence="1 2" key="1">
    <citation type="submission" date="2017-09" db="EMBL/GenBank/DDBJ databases">
        <title>The diverse metabolic capabilities of V. boronicumulans make it an excellent choice for continued studies on novel biodegradation.</title>
        <authorList>
            <person name="Sun S."/>
        </authorList>
    </citation>
    <scope>NUCLEOTIDE SEQUENCE [LARGE SCALE GENOMIC DNA]</scope>
    <source>
        <strain evidence="1 2">J1</strain>
    </source>
</reference>
<dbReference type="EMBL" id="CP023284">
    <property type="protein sequence ID" value="ATA55192.1"/>
    <property type="molecule type" value="Genomic_DNA"/>
</dbReference>
<dbReference type="AlphaFoldDB" id="A0A250DLQ6"/>
<dbReference type="RefSeq" id="WP_095745603.1">
    <property type="nucleotide sequence ID" value="NZ_CP023284.1"/>
</dbReference>
<evidence type="ECO:0000313" key="2">
    <source>
        <dbReference type="Proteomes" id="UP000217154"/>
    </source>
</evidence>
<name>A0A250DLQ6_9BURK</name>
<evidence type="ECO:0000313" key="1">
    <source>
        <dbReference type="EMBL" id="ATA55192.1"/>
    </source>
</evidence>
<organism evidence="1 2">
    <name type="scientific">Variovorax boronicumulans</name>
    <dbReference type="NCBI Taxonomy" id="436515"/>
    <lineage>
        <taxon>Bacteria</taxon>
        <taxon>Pseudomonadati</taxon>
        <taxon>Pseudomonadota</taxon>
        <taxon>Betaproteobacteria</taxon>
        <taxon>Burkholderiales</taxon>
        <taxon>Comamonadaceae</taxon>
        <taxon>Variovorax</taxon>
    </lineage>
</organism>
<sequence length="76" mass="8287">MIHPIITLFEERAGLLDMQRSKAGLDEAIANLAAWMELARDHLTEDDWAVLGEIGGVLYREGQAGDAHEKAASRAA</sequence>
<dbReference type="KEGG" id="vbo:CKY39_19720"/>